<gene>
    <name evidence="2" type="ORF">QE152_g5692</name>
</gene>
<dbReference type="AlphaFoldDB" id="A0AAW1MM18"/>
<evidence type="ECO:0000256" key="1">
    <source>
        <dbReference type="SAM" id="MobiDB-lite"/>
    </source>
</evidence>
<evidence type="ECO:0000313" key="2">
    <source>
        <dbReference type="EMBL" id="KAK9747009.1"/>
    </source>
</evidence>
<feature type="region of interest" description="Disordered" evidence="1">
    <location>
        <begin position="1"/>
        <end position="99"/>
    </location>
</feature>
<dbReference type="Proteomes" id="UP001458880">
    <property type="component" value="Unassembled WGS sequence"/>
</dbReference>
<dbReference type="EMBL" id="JASPKY010000035">
    <property type="protein sequence ID" value="KAK9747009.1"/>
    <property type="molecule type" value="Genomic_DNA"/>
</dbReference>
<protein>
    <submittedName>
        <fullName evidence="2">Uncharacterized protein</fullName>
    </submittedName>
</protein>
<comment type="caution">
    <text evidence="2">The sequence shown here is derived from an EMBL/GenBank/DDBJ whole genome shotgun (WGS) entry which is preliminary data.</text>
</comment>
<keyword evidence="3" id="KW-1185">Reference proteome</keyword>
<feature type="compositionally biased region" description="Low complexity" evidence="1">
    <location>
        <begin position="41"/>
        <end position="60"/>
    </location>
</feature>
<evidence type="ECO:0000313" key="3">
    <source>
        <dbReference type="Proteomes" id="UP001458880"/>
    </source>
</evidence>
<name>A0AAW1MM18_POPJA</name>
<feature type="compositionally biased region" description="Polar residues" evidence="1">
    <location>
        <begin position="1"/>
        <end position="11"/>
    </location>
</feature>
<reference evidence="2 3" key="1">
    <citation type="journal article" date="2024" name="BMC Genomics">
        <title>De novo assembly and annotation of Popillia japonica's genome with initial clues to its potential as an invasive pest.</title>
        <authorList>
            <person name="Cucini C."/>
            <person name="Boschi S."/>
            <person name="Funari R."/>
            <person name="Cardaioli E."/>
            <person name="Iannotti N."/>
            <person name="Marturano G."/>
            <person name="Paoli F."/>
            <person name="Bruttini M."/>
            <person name="Carapelli A."/>
            <person name="Frati F."/>
            <person name="Nardi F."/>
        </authorList>
    </citation>
    <scope>NUCLEOTIDE SEQUENCE [LARGE SCALE GENOMIC DNA]</scope>
    <source>
        <strain evidence="2">DMR45628</strain>
    </source>
</reference>
<organism evidence="2 3">
    <name type="scientific">Popillia japonica</name>
    <name type="common">Japanese beetle</name>
    <dbReference type="NCBI Taxonomy" id="7064"/>
    <lineage>
        <taxon>Eukaryota</taxon>
        <taxon>Metazoa</taxon>
        <taxon>Ecdysozoa</taxon>
        <taxon>Arthropoda</taxon>
        <taxon>Hexapoda</taxon>
        <taxon>Insecta</taxon>
        <taxon>Pterygota</taxon>
        <taxon>Neoptera</taxon>
        <taxon>Endopterygota</taxon>
        <taxon>Coleoptera</taxon>
        <taxon>Polyphaga</taxon>
        <taxon>Scarabaeiformia</taxon>
        <taxon>Scarabaeidae</taxon>
        <taxon>Rutelinae</taxon>
        <taxon>Popillia</taxon>
    </lineage>
</organism>
<accession>A0AAW1MM18</accession>
<sequence>MMAATGLTQYQVRHRREKPEQVRYLERAKRKLQQGGIKSFAKAASSAPAARRSPKGSFSSPPVPGSPVAATSRGKAVLVSRPATRMPPPSGRGFSPRVLHLSPNSRLRVPVLPSLRPRLQRSPHPLCRVCRYQCPRLLLPIVGA</sequence>
<proteinExistence type="predicted"/>
<feature type="compositionally biased region" description="Basic and acidic residues" evidence="1">
    <location>
        <begin position="17"/>
        <end position="27"/>
    </location>
</feature>